<reference evidence="2 3" key="1">
    <citation type="journal article" date="2023" name="Sci. Data">
        <title>Genome assembly of the Korean intertidal mud-creeper Batillaria attramentaria.</title>
        <authorList>
            <person name="Patra A.K."/>
            <person name="Ho P.T."/>
            <person name="Jun S."/>
            <person name="Lee S.J."/>
            <person name="Kim Y."/>
            <person name="Won Y.J."/>
        </authorList>
    </citation>
    <scope>NUCLEOTIDE SEQUENCE [LARGE SCALE GENOMIC DNA]</scope>
    <source>
        <strain evidence="2">Wonlab-2016</strain>
    </source>
</reference>
<feature type="compositionally biased region" description="Polar residues" evidence="1">
    <location>
        <begin position="13"/>
        <end position="42"/>
    </location>
</feature>
<dbReference type="Proteomes" id="UP001519460">
    <property type="component" value="Unassembled WGS sequence"/>
</dbReference>
<dbReference type="EMBL" id="JACVVK020000172">
    <property type="protein sequence ID" value="KAK7486918.1"/>
    <property type="molecule type" value="Genomic_DNA"/>
</dbReference>
<name>A0ABD0KIV1_9CAEN</name>
<proteinExistence type="predicted"/>
<keyword evidence="3" id="KW-1185">Reference proteome</keyword>
<evidence type="ECO:0000256" key="1">
    <source>
        <dbReference type="SAM" id="MobiDB-lite"/>
    </source>
</evidence>
<gene>
    <name evidence="2" type="ORF">BaRGS_00021889</name>
</gene>
<feature type="non-terminal residue" evidence="2">
    <location>
        <position position="1"/>
    </location>
</feature>
<comment type="caution">
    <text evidence="2">The sequence shown here is derived from an EMBL/GenBank/DDBJ whole genome shotgun (WGS) entry which is preliminary data.</text>
</comment>
<protein>
    <submittedName>
        <fullName evidence="2">Uncharacterized protein</fullName>
    </submittedName>
</protein>
<evidence type="ECO:0000313" key="2">
    <source>
        <dbReference type="EMBL" id="KAK7486918.1"/>
    </source>
</evidence>
<sequence length="64" mass="6878">RHASATILLNGPDQRQSSYSERPLNGSNADSSQHSIAQQIPSGSRPLAGECHPLGRNMGHRVCK</sequence>
<evidence type="ECO:0000313" key="3">
    <source>
        <dbReference type="Proteomes" id="UP001519460"/>
    </source>
</evidence>
<accession>A0ABD0KIV1</accession>
<dbReference type="AlphaFoldDB" id="A0ABD0KIV1"/>
<feature type="region of interest" description="Disordered" evidence="1">
    <location>
        <begin position="1"/>
        <end position="64"/>
    </location>
</feature>
<organism evidence="2 3">
    <name type="scientific">Batillaria attramentaria</name>
    <dbReference type="NCBI Taxonomy" id="370345"/>
    <lineage>
        <taxon>Eukaryota</taxon>
        <taxon>Metazoa</taxon>
        <taxon>Spiralia</taxon>
        <taxon>Lophotrochozoa</taxon>
        <taxon>Mollusca</taxon>
        <taxon>Gastropoda</taxon>
        <taxon>Caenogastropoda</taxon>
        <taxon>Sorbeoconcha</taxon>
        <taxon>Cerithioidea</taxon>
        <taxon>Batillariidae</taxon>
        <taxon>Batillaria</taxon>
    </lineage>
</organism>